<name>A0A699IUG1_TANCI</name>
<protein>
    <submittedName>
        <fullName evidence="1">Uncharacterized protein</fullName>
    </submittedName>
</protein>
<accession>A0A699IUG1</accession>
<dbReference type="EMBL" id="BKCJ010334482">
    <property type="protein sequence ID" value="GEZ86664.1"/>
    <property type="molecule type" value="Genomic_DNA"/>
</dbReference>
<gene>
    <name evidence="1" type="ORF">Tci_558637</name>
</gene>
<sequence>ATAEVTNTTMKVRMISMIKACESIPEGVIVPKWSIGCSSVFRANDVAM</sequence>
<evidence type="ECO:0000313" key="1">
    <source>
        <dbReference type="EMBL" id="GEZ86664.1"/>
    </source>
</evidence>
<dbReference type="AlphaFoldDB" id="A0A699IUG1"/>
<proteinExistence type="predicted"/>
<feature type="non-terminal residue" evidence="1">
    <location>
        <position position="1"/>
    </location>
</feature>
<organism evidence="1">
    <name type="scientific">Tanacetum cinerariifolium</name>
    <name type="common">Dalmatian daisy</name>
    <name type="synonym">Chrysanthemum cinerariifolium</name>
    <dbReference type="NCBI Taxonomy" id="118510"/>
    <lineage>
        <taxon>Eukaryota</taxon>
        <taxon>Viridiplantae</taxon>
        <taxon>Streptophyta</taxon>
        <taxon>Embryophyta</taxon>
        <taxon>Tracheophyta</taxon>
        <taxon>Spermatophyta</taxon>
        <taxon>Magnoliopsida</taxon>
        <taxon>eudicotyledons</taxon>
        <taxon>Gunneridae</taxon>
        <taxon>Pentapetalae</taxon>
        <taxon>asterids</taxon>
        <taxon>campanulids</taxon>
        <taxon>Asterales</taxon>
        <taxon>Asteraceae</taxon>
        <taxon>Asteroideae</taxon>
        <taxon>Anthemideae</taxon>
        <taxon>Anthemidinae</taxon>
        <taxon>Tanacetum</taxon>
    </lineage>
</organism>
<reference evidence="1" key="1">
    <citation type="journal article" date="2019" name="Sci. Rep.">
        <title>Draft genome of Tanacetum cinerariifolium, the natural source of mosquito coil.</title>
        <authorList>
            <person name="Yamashiro T."/>
            <person name="Shiraishi A."/>
            <person name="Satake H."/>
            <person name="Nakayama K."/>
        </authorList>
    </citation>
    <scope>NUCLEOTIDE SEQUENCE</scope>
</reference>
<comment type="caution">
    <text evidence="1">The sequence shown here is derived from an EMBL/GenBank/DDBJ whole genome shotgun (WGS) entry which is preliminary data.</text>
</comment>